<feature type="region of interest" description="Disordered" evidence="3">
    <location>
        <begin position="417"/>
        <end position="448"/>
    </location>
</feature>
<comment type="similarity">
    <text evidence="1">Belongs to the MurCDEF family. MurE subfamily.</text>
</comment>
<dbReference type="NCBIfam" id="TIGR01085">
    <property type="entry name" value="murE"/>
    <property type="match status" value="1"/>
</dbReference>
<evidence type="ECO:0000256" key="2">
    <source>
        <dbReference type="RuleBase" id="RU004135"/>
    </source>
</evidence>
<keyword evidence="2" id="KW-0573">Peptidoglycan synthesis</keyword>
<comment type="pathway">
    <text evidence="2">Cell wall biogenesis; peptidoglycan biosynthesis.</text>
</comment>
<dbReference type="EMBL" id="MNVO01000025">
    <property type="protein sequence ID" value="OIO32858.1"/>
    <property type="molecule type" value="Genomic_DNA"/>
</dbReference>
<dbReference type="SUPFAM" id="SSF53244">
    <property type="entry name" value="MurD-like peptide ligases, peptide-binding domain"/>
    <property type="match status" value="1"/>
</dbReference>
<dbReference type="AlphaFoldDB" id="A0A1J4V6T5"/>
<comment type="subcellular location">
    <subcellularLocation>
        <location evidence="2">Cytoplasm</location>
    </subcellularLocation>
</comment>
<proteinExistence type="inferred from homology"/>
<comment type="caution">
    <text evidence="6">The sequence shown here is derived from an EMBL/GenBank/DDBJ whole genome shotgun (WGS) entry which is preliminary data.</text>
</comment>
<evidence type="ECO:0000256" key="1">
    <source>
        <dbReference type="ARBA" id="ARBA00005898"/>
    </source>
</evidence>
<protein>
    <recommendedName>
        <fullName evidence="8">UDP-N-acetylmuramoyl-L-alanyl-D-glutamate--2, 6-diaminopimelate ligase</fullName>
    </recommendedName>
</protein>
<feature type="domain" description="Mur ligase central" evidence="5">
    <location>
        <begin position="46"/>
        <end position="242"/>
    </location>
</feature>
<dbReference type="GO" id="GO:0009252">
    <property type="term" value="P:peptidoglycan biosynthetic process"/>
    <property type="evidence" value="ECO:0007669"/>
    <property type="project" value="UniProtKB-UniPathway"/>
</dbReference>
<reference evidence="6 7" key="1">
    <citation type="journal article" date="2016" name="Environ. Microbiol.">
        <title>Genomic resolution of a cold subsurface aquifer community provides metabolic insights for novel microbes adapted to high CO concentrations.</title>
        <authorList>
            <person name="Probst A.J."/>
            <person name="Castelle C.J."/>
            <person name="Singh A."/>
            <person name="Brown C.T."/>
            <person name="Anantharaman K."/>
            <person name="Sharon I."/>
            <person name="Hug L.A."/>
            <person name="Burstein D."/>
            <person name="Emerson J.B."/>
            <person name="Thomas B.C."/>
            <person name="Banfield J.F."/>
        </authorList>
    </citation>
    <scope>NUCLEOTIDE SEQUENCE [LARGE SCALE GENOMIC DNA]</scope>
    <source>
        <strain evidence="6">CG1_02_47_685</strain>
    </source>
</reference>
<feature type="compositionally biased region" description="Basic residues" evidence="3">
    <location>
        <begin position="427"/>
        <end position="448"/>
    </location>
</feature>
<name>A0A1J4V6T5_9BACT</name>
<dbReference type="InterPro" id="IPR013221">
    <property type="entry name" value="Mur_ligase_cen"/>
</dbReference>
<evidence type="ECO:0000313" key="6">
    <source>
        <dbReference type="EMBL" id="OIO32858.1"/>
    </source>
</evidence>
<dbReference type="STRING" id="1805282.AUJ44_01445"/>
<evidence type="ECO:0000259" key="4">
    <source>
        <dbReference type="Pfam" id="PF02875"/>
    </source>
</evidence>
<organism evidence="6 7">
    <name type="scientific">Candidatus Nomurabacteria bacterium CG1_02_47_685</name>
    <dbReference type="NCBI Taxonomy" id="1805282"/>
    <lineage>
        <taxon>Bacteria</taxon>
        <taxon>Candidatus Nomuraibacteriota</taxon>
    </lineage>
</organism>
<dbReference type="GO" id="GO:0005737">
    <property type="term" value="C:cytoplasm"/>
    <property type="evidence" value="ECO:0007669"/>
    <property type="project" value="UniProtKB-SubCell"/>
</dbReference>
<gene>
    <name evidence="6" type="ORF">AUJ44_01445</name>
</gene>
<dbReference type="InterPro" id="IPR036565">
    <property type="entry name" value="Mur-like_cat_sf"/>
</dbReference>
<dbReference type="InterPro" id="IPR004101">
    <property type="entry name" value="Mur_ligase_C"/>
</dbReference>
<dbReference type="GO" id="GO:0051301">
    <property type="term" value="P:cell division"/>
    <property type="evidence" value="ECO:0007669"/>
    <property type="project" value="UniProtKB-KW"/>
</dbReference>
<dbReference type="Gene3D" id="3.40.1190.10">
    <property type="entry name" value="Mur-like, catalytic domain"/>
    <property type="match status" value="1"/>
</dbReference>
<dbReference type="SUPFAM" id="SSF53623">
    <property type="entry name" value="MurD-like peptide ligases, catalytic domain"/>
    <property type="match status" value="1"/>
</dbReference>
<dbReference type="InterPro" id="IPR036615">
    <property type="entry name" value="Mur_ligase_C_dom_sf"/>
</dbReference>
<dbReference type="PANTHER" id="PTHR23135:SF4">
    <property type="entry name" value="UDP-N-ACETYLMURAMOYL-L-ALANYL-D-GLUTAMATE--2,6-DIAMINOPIMELATE LIGASE MURE HOMOLOG, CHLOROPLASTIC"/>
    <property type="match status" value="1"/>
</dbReference>
<dbReference type="GO" id="GO:0005524">
    <property type="term" value="F:ATP binding"/>
    <property type="evidence" value="ECO:0007669"/>
    <property type="project" value="InterPro"/>
</dbReference>
<keyword evidence="2" id="KW-0132">Cell division</keyword>
<dbReference type="GO" id="GO:0071555">
    <property type="term" value="P:cell wall organization"/>
    <property type="evidence" value="ECO:0007669"/>
    <property type="project" value="UniProtKB-KW"/>
</dbReference>
<accession>A0A1J4V6T5</accession>
<dbReference type="PANTHER" id="PTHR23135">
    <property type="entry name" value="MUR LIGASE FAMILY MEMBER"/>
    <property type="match status" value="1"/>
</dbReference>
<dbReference type="InterPro" id="IPR005761">
    <property type="entry name" value="UDP-N-AcMur-Glu-dNH2Pim_ligase"/>
</dbReference>
<feature type="domain" description="Mur ligase C-terminal" evidence="4">
    <location>
        <begin position="266"/>
        <end position="389"/>
    </location>
</feature>
<evidence type="ECO:0008006" key="8">
    <source>
        <dbReference type="Google" id="ProtNLM"/>
    </source>
</evidence>
<keyword evidence="2" id="KW-0961">Cell wall biogenesis/degradation</keyword>
<dbReference type="Pfam" id="PF08245">
    <property type="entry name" value="Mur_ligase_M"/>
    <property type="match status" value="1"/>
</dbReference>
<keyword evidence="2" id="KW-0131">Cell cycle</keyword>
<keyword evidence="2" id="KW-0133">Cell shape</keyword>
<sequence>MFEKLARFMRRIIPAKIFGPSYHFTLAGAGAFRYGFPSRKIFLLGVTGTKGKTSTVELVNAILEKAGYKTAIAGTLRIKIGDVSERNLFKMTMPGRMFLQGFLRRAIDAGCQYAIIEMTSEGVRQFRHRFLDLDALIFTNISPEHIESHGSYEKYLVAKLSLARSLTSSKKKYTWMIANGDDKEAKKFCEVADKSECISYSLHDAHKRKVTPAQTTFTLDGVTITSRLLGEFNLYNMLAAASFAKTQGIPIETVKTALEGVAMIRGRFEAVEEGQNFRVIVDYAHTPDSLEKAYGALGDTRKICVLGGTGGGRDAWKRAVMGKIADRECSHIILTNEDPYDEDPYHIVNMIAEGIAKTPFDIVMDRREAIARALQLADKDSTIIITGKGTDPYIMGPNGSKTPWDDASVVREELAHMMTNESEQRPTKKKGVYTRGISKKKLQKPTRK</sequence>
<dbReference type="GO" id="GO:0016881">
    <property type="term" value="F:acid-amino acid ligase activity"/>
    <property type="evidence" value="ECO:0007669"/>
    <property type="project" value="InterPro"/>
</dbReference>
<evidence type="ECO:0000313" key="7">
    <source>
        <dbReference type="Proteomes" id="UP000183206"/>
    </source>
</evidence>
<dbReference type="UniPathway" id="UPA00219"/>
<dbReference type="GO" id="GO:0008360">
    <property type="term" value="P:regulation of cell shape"/>
    <property type="evidence" value="ECO:0007669"/>
    <property type="project" value="UniProtKB-KW"/>
</dbReference>
<evidence type="ECO:0000256" key="3">
    <source>
        <dbReference type="SAM" id="MobiDB-lite"/>
    </source>
</evidence>
<dbReference type="Pfam" id="PF02875">
    <property type="entry name" value="Mur_ligase_C"/>
    <property type="match status" value="1"/>
</dbReference>
<dbReference type="Proteomes" id="UP000183206">
    <property type="component" value="Unassembled WGS sequence"/>
</dbReference>
<dbReference type="Gene3D" id="3.90.190.20">
    <property type="entry name" value="Mur ligase, C-terminal domain"/>
    <property type="match status" value="1"/>
</dbReference>
<evidence type="ECO:0000259" key="5">
    <source>
        <dbReference type="Pfam" id="PF08245"/>
    </source>
</evidence>